<dbReference type="Proteomes" id="UP000694846">
    <property type="component" value="Unplaced"/>
</dbReference>
<accession>A0A8B8FTM8</accession>
<dbReference type="GO" id="GO:0016740">
    <property type="term" value="F:transferase activity"/>
    <property type="evidence" value="ECO:0007669"/>
    <property type="project" value="UniProtKB-KW"/>
</dbReference>
<evidence type="ECO:0000256" key="2">
    <source>
        <dbReference type="ARBA" id="ARBA00022679"/>
    </source>
</evidence>
<dbReference type="AlphaFoldDB" id="A0A8B8FTM8"/>
<dbReference type="InterPro" id="IPR029426">
    <property type="entry name" value="FAM86_N"/>
</dbReference>
<dbReference type="Pfam" id="PF10294">
    <property type="entry name" value="Methyltransf_16"/>
    <property type="match status" value="1"/>
</dbReference>
<reference evidence="5" key="1">
    <citation type="submission" date="2025-08" db="UniProtKB">
        <authorList>
            <consortium name="RefSeq"/>
        </authorList>
    </citation>
    <scope>IDENTIFICATION</scope>
    <source>
        <tissue evidence="5">Whole body</tissue>
    </source>
</reference>
<dbReference type="InterPro" id="IPR029063">
    <property type="entry name" value="SAM-dependent_MTases_sf"/>
</dbReference>
<evidence type="ECO:0000313" key="4">
    <source>
        <dbReference type="Proteomes" id="UP000694846"/>
    </source>
</evidence>
<dbReference type="Pfam" id="PF14904">
    <property type="entry name" value="FAM86"/>
    <property type="match status" value="1"/>
</dbReference>
<comment type="similarity">
    <text evidence="1">Belongs to the class I-like SAM-binding methyltransferase superfamily. EEF2KMT family.</text>
</comment>
<dbReference type="Gene3D" id="3.40.50.150">
    <property type="entry name" value="Vaccinia Virus protein VP39"/>
    <property type="match status" value="1"/>
</dbReference>
<dbReference type="RefSeq" id="XP_025414314.1">
    <property type="nucleotide sequence ID" value="XM_025558529.1"/>
</dbReference>
<dbReference type="PANTHER" id="PTHR14614">
    <property type="entry name" value="HEPATOCELLULAR CARCINOMA-ASSOCIATED ANTIGEN"/>
    <property type="match status" value="1"/>
</dbReference>
<dbReference type="PANTHER" id="PTHR14614:SF130">
    <property type="entry name" value="PROTEIN-LYSINE N-METHYLTRANSFERASE EEF2KMT"/>
    <property type="match status" value="1"/>
</dbReference>
<dbReference type="GO" id="GO:0032991">
    <property type="term" value="C:protein-containing complex"/>
    <property type="evidence" value="ECO:0007669"/>
    <property type="project" value="TreeGrafter"/>
</dbReference>
<proteinExistence type="inferred from homology"/>
<gene>
    <name evidence="5" type="primary">LOC112686311</name>
</gene>
<sequence>MSLTFVDCLNNDMVRQFMCATQLTAINFKNISNEFSFILTMLSHPILQKYPLKTQYLTRFLKTIINQMENDGNELCDELYLKYVELIQKESNEGPFYKHYILKNNVDNEIVESIITIQESTSIVSHGTTGLCTWQAGVALSIWCLKHKDKLKDKFIVELGCGTGLSGISVCTNCEPREYWFTDCHSTVLKSLQYNIQINETYKTFNCKYKTVQLSWDDIEDFKVFKENKPDLVLAADVTFDKTMFEPLCTSLKYFLNNNTTEIILFCTLRNVETYKQFLETLVKYNLHFTEDILPNNYSIILQQDCPIHFITVK</sequence>
<dbReference type="SUPFAM" id="SSF53335">
    <property type="entry name" value="S-adenosyl-L-methionine-dependent methyltransferases"/>
    <property type="match status" value="1"/>
</dbReference>
<organism evidence="4 5">
    <name type="scientific">Sipha flava</name>
    <name type="common">yellow sugarcane aphid</name>
    <dbReference type="NCBI Taxonomy" id="143950"/>
    <lineage>
        <taxon>Eukaryota</taxon>
        <taxon>Metazoa</taxon>
        <taxon>Ecdysozoa</taxon>
        <taxon>Arthropoda</taxon>
        <taxon>Hexapoda</taxon>
        <taxon>Insecta</taxon>
        <taxon>Pterygota</taxon>
        <taxon>Neoptera</taxon>
        <taxon>Paraneoptera</taxon>
        <taxon>Hemiptera</taxon>
        <taxon>Sternorrhyncha</taxon>
        <taxon>Aphidomorpha</taxon>
        <taxon>Aphidoidea</taxon>
        <taxon>Aphididae</taxon>
        <taxon>Sipha</taxon>
    </lineage>
</organism>
<dbReference type="GeneID" id="112686311"/>
<keyword evidence="2" id="KW-0808">Transferase</keyword>
<name>A0A8B8FTM8_9HEMI</name>
<evidence type="ECO:0000259" key="3">
    <source>
        <dbReference type="Pfam" id="PF14904"/>
    </source>
</evidence>
<dbReference type="OrthoDB" id="194386at2759"/>
<protein>
    <submittedName>
        <fullName evidence="5">Protein-lysine N-methyltransferase EEF2KMT</fullName>
    </submittedName>
</protein>
<dbReference type="InterPro" id="IPR019410">
    <property type="entry name" value="Methyltransf_16"/>
</dbReference>
<evidence type="ECO:0000313" key="5">
    <source>
        <dbReference type="RefSeq" id="XP_025414314.1"/>
    </source>
</evidence>
<feature type="domain" description="FAM86 N-terminal" evidence="3">
    <location>
        <begin position="16"/>
        <end position="85"/>
    </location>
</feature>
<evidence type="ECO:0000256" key="1">
    <source>
        <dbReference type="ARBA" id="ARBA00005511"/>
    </source>
</evidence>
<keyword evidence="4" id="KW-1185">Reference proteome</keyword>